<evidence type="ECO:0000313" key="5">
    <source>
        <dbReference type="Proteomes" id="UP001161160"/>
    </source>
</evidence>
<dbReference type="EMBL" id="JARXYA010000004">
    <property type="protein sequence ID" value="MDH6503612.1"/>
    <property type="molecule type" value="Genomic_DNA"/>
</dbReference>
<evidence type="ECO:0000256" key="2">
    <source>
        <dbReference type="PIRSR" id="PIRSR601765-1"/>
    </source>
</evidence>
<proteinExistence type="inferred from homology"/>
<dbReference type="PANTHER" id="PTHR11002">
    <property type="entry name" value="CARBONIC ANHYDRASE"/>
    <property type="match status" value="1"/>
</dbReference>
<keyword evidence="2" id="KW-0862">Zinc</keyword>
<sequence>MNYAYKSLALLICLFVNFAFAAEDHSTPVVPTPYKPGIAMTKSVQAGISPDQAINILKEGNSRFRAGTPLKRNLKSLISETALGQYPFASVVACIDSRSAPEIVFDQSIGDIFVTRVAGNIVNDDMIGSLEYASKVAGSRLIVVLGHTNCGAIKGACDGVQLGNLTGLLAKIQPAVIAAKSDGERSSKNYKFVNEVTEINVTDSIKTIRERSPILRELESQGKLKIVGATYYTSTGKVEWQ</sequence>
<dbReference type="GO" id="GO:0008270">
    <property type="term" value="F:zinc ion binding"/>
    <property type="evidence" value="ECO:0007669"/>
    <property type="project" value="InterPro"/>
</dbReference>
<gene>
    <name evidence="4" type="ORF">M2127_000905</name>
</gene>
<name>A0AA43M9F0_9BURK</name>
<comment type="caution">
    <text evidence="4">The sequence shown here is derived from an EMBL/GenBank/DDBJ whole genome shotgun (WGS) entry which is preliminary data.</text>
</comment>
<protein>
    <submittedName>
        <fullName evidence="4">Carbonic anhydrase</fullName>
        <ecNumber evidence="4">4.2.1.1</ecNumber>
    </submittedName>
</protein>
<dbReference type="RefSeq" id="WP_280756649.1">
    <property type="nucleotide sequence ID" value="NZ_JARXXW010000006.1"/>
</dbReference>
<reference evidence="4" key="1">
    <citation type="submission" date="2023-04" db="EMBL/GenBank/DDBJ databases">
        <title>Genome Encyclopedia of Bacteria and Archaea VI: Functional Genomics of Type Strains.</title>
        <authorList>
            <person name="Whitman W."/>
        </authorList>
    </citation>
    <scope>NUCLEOTIDE SEQUENCE</scope>
    <source>
        <strain evidence="4">Enz.4-51</strain>
    </source>
</reference>
<comment type="similarity">
    <text evidence="1">Belongs to the beta-class carbonic anhydrase family.</text>
</comment>
<dbReference type="SUPFAM" id="SSF53056">
    <property type="entry name" value="beta-carbonic anhydrase, cab"/>
    <property type="match status" value="1"/>
</dbReference>
<dbReference type="SMART" id="SM00947">
    <property type="entry name" value="Pro_CA"/>
    <property type="match status" value="1"/>
</dbReference>
<keyword evidence="2" id="KW-0479">Metal-binding</keyword>
<evidence type="ECO:0000313" key="4">
    <source>
        <dbReference type="EMBL" id="MDH6503612.1"/>
    </source>
</evidence>
<feature type="binding site" evidence="2">
    <location>
        <position position="147"/>
    </location>
    <ligand>
        <name>Zn(2+)</name>
        <dbReference type="ChEBI" id="CHEBI:29105"/>
    </ligand>
</feature>
<dbReference type="InterPro" id="IPR001765">
    <property type="entry name" value="Carbonic_anhydrase"/>
</dbReference>
<dbReference type="Proteomes" id="UP001161160">
    <property type="component" value="Unassembled WGS sequence"/>
</dbReference>
<feature type="signal peptide" evidence="3">
    <location>
        <begin position="1"/>
        <end position="21"/>
    </location>
</feature>
<keyword evidence="4" id="KW-0456">Lyase</keyword>
<evidence type="ECO:0000256" key="3">
    <source>
        <dbReference type="SAM" id="SignalP"/>
    </source>
</evidence>
<comment type="cofactor">
    <cofactor evidence="2">
        <name>Zn(2+)</name>
        <dbReference type="ChEBI" id="CHEBI:29105"/>
    </cofactor>
    <text evidence="2">Binds 1 zinc ion per subunit.</text>
</comment>
<evidence type="ECO:0000256" key="1">
    <source>
        <dbReference type="ARBA" id="ARBA00006217"/>
    </source>
</evidence>
<organism evidence="4 5">
    <name type="scientific">Polynucleobacter sphagniphilus</name>
    <dbReference type="NCBI Taxonomy" id="1743169"/>
    <lineage>
        <taxon>Bacteria</taxon>
        <taxon>Pseudomonadati</taxon>
        <taxon>Pseudomonadota</taxon>
        <taxon>Betaproteobacteria</taxon>
        <taxon>Burkholderiales</taxon>
        <taxon>Burkholderiaceae</taxon>
        <taxon>Polynucleobacter</taxon>
    </lineage>
</organism>
<dbReference type="CDD" id="cd03378">
    <property type="entry name" value="beta_CA_cladeC"/>
    <property type="match status" value="1"/>
</dbReference>
<dbReference type="NCBIfam" id="NF011765">
    <property type="entry name" value="PRK15219.1"/>
    <property type="match status" value="1"/>
</dbReference>
<feature type="chain" id="PRO_5041451895" evidence="3">
    <location>
        <begin position="22"/>
        <end position="241"/>
    </location>
</feature>
<accession>A0AA43M9F0</accession>
<dbReference type="InterPro" id="IPR036874">
    <property type="entry name" value="Carbonic_anhydrase_sf"/>
</dbReference>
<keyword evidence="5" id="KW-1185">Reference proteome</keyword>
<feature type="binding site" evidence="2">
    <location>
        <position position="150"/>
    </location>
    <ligand>
        <name>Zn(2+)</name>
        <dbReference type="ChEBI" id="CHEBI:29105"/>
    </ligand>
</feature>
<feature type="binding site" evidence="2">
    <location>
        <position position="94"/>
    </location>
    <ligand>
        <name>Zn(2+)</name>
        <dbReference type="ChEBI" id="CHEBI:29105"/>
    </ligand>
</feature>
<keyword evidence="3" id="KW-0732">Signal</keyword>
<dbReference type="EC" id="4.2.1.1" evidence="4"/>
<dbReference type="Pfam" id="PF00484">
    <property type="entry name" value="Pro_CA"/>
    <property type="match status" value="1"/>
</dbReference>
<dbReference type="Gene3D" id="3.40.1050.10">
    <property type="entry name" value="Carbonic anhydrase"/>
    <property type="match status" value="1"/>
</dbReference>
<dbReference type="AlphaFoldDB" id="A0AA43M9F0"/>
<dbReference type="PANTHER" id="PTHR11002:SF79">
    <property type="entry name" value="CARBONIC ANHYDRASE 2"/>
    <property type="match status" value="1"/>
</dbReference>
<dbReference type="GO" id="GO:0004089">
    <property type="term" value="F:carbonate dehydratase activity"/>
    <property type="evidence" value="ECO:0007669"/>
    <property type="project" value="UniProtKB-EC"/>
</dbReference>
<feature type="binding site" evidence="2">
    <location>
        <position position="96"/>
    </location>
    <ligand>
        <name>Zn(2+)</name>
        <dbReference type="ChEBI" id="CHEBI:29105"/>
    </ligand>
</feature>